<evidence type="ECO:0000313" key="3">
    <source>
        <dbReference type="Proteomes" id="UP000593594"/>
    </source>
</evidence>
<reference evidence="2 3" key="1">
    <citation type="submission" date="2020-06" db="EMBL/GenBank/DDBJ databases">
        <title>Genome sequence of 2 isolates from Red Sea Mangroves.</title>
        <authorList>
            <person name="Sefrji F."/>
            <person name="Michoud G."/>
            <person name="Merlino G."/>
            <person name="Daffonchio D."/>
        </authorList>
    </citation>
    <scope>NUCLEOTIDE SEQUENCE [LARGE SCALE GENOMIC DNA]</scope>
    <source>
        <strain evidence="2 3">R1DC25</strain>
    </source>
</reference>
<proteinExistence type="predicted"/>
<evidence type="ECO:0000313" key="2">
    <source>
        <dbReference type="EMBL" id="QPC43488.1"/>
    </source>
</evidence>
<gene>
    <name evidence="2" type="ORF">HW532_12760</name>
</gene>
<dbReference type="InterPro" id="IPR021791">
    <property type="entry name" value="Phage_TAC_11"/>
</dbReference>
<dbReference type="EMBL" id="CP058214">
    <property type="protein sequence ID" value="QPC43488.1"/>
    <property type="molecule type" value="Genomic_DNA"/>
</dbReference>
<name>A0A7S8C517_9HYPH</name>
<organism evidence="2 3">
    <name type="scientific">Kaustia mangrovi</name>
    <dbReference type="NCBI Taxonomy" id="2593653"/>
    <lineage>
        <taxon>Bacteria</taxon>
        <taxon>Pseudomonadati</taxon>
        <taxon>Pseudomonadota</taxon>
        <taxon>Alphaproteobacteria</taxon>
        <taxon>Hyphomicrobiales</taxon>
        <taxon>Parvibaculaceae</taxon>
        <taxon>Kaustia</taxon>
    </lineage>
</organism>
<sequence>MSRDASVTFTWAGDERTFRLAIKEALALEDRRDCGLAEIAGRLSSARWRIDDIREPLRLGLIGAGLDAAKARKLVEDNVVPGRLAEHVLAARAVLMASLVGDPNEPVGKEEAAEETGESPPPASTEPVAS</sequence>
<feature type="region of interest" description="Disordered" evidence="1">
    <location>
        <begin position="101"/>
        <end position="130"/>
    </location>
</feature>
<dbReference type="RefSeq" id="WP_213160852.1">
    <property type="nucleotide sequence ID" value="NZ_CP058214.1"/>
</dbReference>
<evidence type="ECO:0000256" key="1">
    <source>
        <dbReference type="SAM" id="MobiDB-lite"/>
    </source>
</evidence>
<dbReference type="Pfam" id="PF11836">
    <property type="entry name" value="Phage_TAC_11"/>
    <property type="match status" value="1"/>
</dbReference>
<dbReference type="KEGG" id="kmn:HW532_12760"/>
<dbReference type="AlphaFoldDB" id="A0A7S8C517"/>
<protein>
    <submittedName>
        <fullName evidence="2">Gene transfer agent family protein</fullName>
    </submittedName>
</protein>
<dbReference type="Proteomes" id="UP000593594">
    <property type="component" value="Chromosome"/>
</dbReference>
<keyword evidence="3" id="KW-1185">Reference proteome</keyword>
<accession>A0A7S8C517</accession>